<dbReference type="Gene3D" id="3.90.1200.10">
    <property type="match status" value="1"/>
</dbReference>
<dbReference type="EMBL" id="CP141615">
    <property type="protein sequence ID" value="WRP18683.1"/>
    <property type="molecule type" value="Genomic_DNA"/>
</dbReference>
<dbReference type="RefSeq" id="WP_324717956.1">
    <property type="nucleotide sequence ID" value="NZ_CP141615.1"/>
</dbReference>
<sequence length="66" mass="7391">MGEYLRTAGSRPLVPRERERSAALLDFFLLERALRELADDLDSRPDEVGAALQGLLEHLRDSVGAR</sequence>
<dbReference type="Proteomes" id="UP001332192">
    <property type="component" value="Chromosome"/>
</dbReference>
<keyword evidence="2" id="KW-1185">Reference proteome</keyword>
<accession>A0ABZ1C104</accession>
<protein>
    <submittedName>
        <fullName evidence="1">Uncharacterized protein</fullName>
    </submittedName>
</protein>
<gene>
    <name evidence="1" type="ORF">U7230_06700</name>
</gene>
<evidence type="ECO:0000313" key="2">
    <source>
        <dbReference type="Proteomes" id="UP001332192"/>
    </source>
</evidence>
<name>A0ABZ1C104_9FIRM</name>
<evidence type="ECO:0000313" key="1">
    <source>
        <dbReference type="EMBL" id="WRP18683.1"/>
    </source>
</evidence>
<reference evidence="1 2" key="1">
    <citation type="journal article" date="2024" name="Front. Microbiol.">
        <title>Novel thermophilic genera Geochorda gen. nov. and Carboxydochorda gen. nov. from the deep terrestrial subsurface reveal the ecophysiological diversity in the class Limnochordia.</title>
        <authorList>
            <person name="Karnachuk O.V."/>
            <person name="Lukina A.P."/>
            <person name="Avakyan M.R."/>
            <person name="Kadnikov V.V."/>
            <person name="Begmatov S."/>
            <person name="Beletsky A.V."/>
            <person name="Vlasova K.G."/>
            <person name="Novikov A.A."/>
            <person name="Shcherbakova V.A."/>
            <person name="Mardanov A.V."/>
            <person name="Ravin N.V."/>
        </authorList>
    </citation>
    <scope>NUCLEOTIDE SEQUENCE [LARGE SCALE GENOMIC DNA]</scope>
    <source>
        <strain evidence="1 2">L945</strain>
    </source>
</reference>
<organism evidence="1 2">
    <name type="scientific">Carboxydichorda subterranea</name>
    <dbReference type="NCBI Taxonomy" id="3109565"/>
    <lineage>
        <taxon>Bacteria</taxon>
        <taxon>Bacillati</taxon>
        <taxon>Bacillota</taxon>
        <taxon>Limnochordia</taxon>
        <taxon>Limnochordales</taxon>
        <taxon>Geochordaceae</taxon>
        <taxon>Carboxydichorda</taxon>
    </lineage>
</organism>
<proteinExistence type="predicted"/>